<reference evidence="2 3" key="1">
    <citation type="submission" date="2016-06" db="EMBL/GenBank/DDBJ databases">
        <title>Draft Genome Sequence of Tenacibaculum soleae UCD-KL19.</title>
        <authorList>
            <person name="Eisen J.A."/>
            <person name="Coil D.A."/>
            <person name="Lujan K.M."/>
        </authorList>
    </citation>
    <scope>NUCLEOTIDE SEQUENCE [LARGE SCALE GENOMIC DNA]</scope>
    <source>
        <strain evidence="2 3">UCD-KL19</strain>
    </source>
</reference>
<comment type="caution">
    <text evidence="2">The sequence shown here is derived from an EMBL/GenBank/DDBJ whole genome shotgun (WGS) entry which is preliminary data.</text>
</comment>
<evidence type="ECO:0000313" key="3">
    <source>
        <dbReference type="Proteomes" id="UP000093186"/>
    </source>
</evidence>
<proteinExistence type="predicted"/>
<protein>
    <submittedName>
        <fullName evidence="2">Uncharacterized protein</fullName>
    </submittedName>
</protein>
<sequence length="135" mass="15556">MKLYKLLEKVYLNPKKLFLIDAMGALLSAFLLGVVLVTFKNLFGVPVSVLYLLTLFPIIFAVYDILCYLKAKNNLKLFLKTIAYLNILYCFVSVVILLNRYKQITFLGYSYFLVEILIILTLANFQIKVGNKLKK</sequence>
<dbReference type="RefSeq" id="WP_068705454.1">
    <property type="nucleotide sequence ID" value="NZ_MAKX01000013.1"/>
</dbReference>
<keyword evidence="1" id="KW-0812">Transmembrane</keyword>
<evidence type="ECO:0000313" key="2">
    <source>
        <dbReference type="EMBL" id="OCK42673.1"/>
    </source>
</evidence>
<organism evidence="2 3">
    <name type="scientific">Tenacibaculum soleae</name>
    <dbReference type="NCBI Taxonomy" id="447689"/>
    <lineage>
        <taxon>Bacteria</taxon>
        <taxon>Pseudomonadati</taxon>
        <taxon>Bacteroidota</taxon>
        <taxon>Flavobacteriia</taxon>
        <taxon>Flavobacteriales</taxon>
        <taxon>Flavobacteriaceae</taxon>
        <taxon>Tenacibaculum</taxon>
    </lineage>
</organism>
<gene>
    <name evidence="2" type="ORF">BA195_10625</name>
</gene>
<keyword evidence="1" id="KW-1133">Transmembrane helix</keyword>
<feature type="transmembrane region" description="Helical" evidence="1">
    <location>
        <begin position="20"/>
        <end position="43"/>
    </location>
</feature>
<dbReference type="Proteomes" id="UP000093186">
    <property type="component" value="Unassembled WGS sequence"/>
</dbReference>
<dbReference type="EMBL" id="MAKX01000013">
    <property type="protein sequence ID" value="OCK42673.1"/>
    <property type="molecule type" value="Genomic_DNA"/>
</dbReference>
<keyword evidence="3" id="KW-1185">Reference proteome</keyword>
<accession>A0A1B9XYN8</accession>
<feature type="transmembrane region" description="Helical" evidence="1">
    <location>
        <begin position="81"/>
        <end position="98"/>
    </location>
</feature>
<dbReference type="OrthoDB" id="680984at2"/>
<name>A0A1B9XYN8_9FLAO</name>
<feature type="transmembrane region" description="Helical" evidence="1">
    <location>
        <begin position="104"/>
        <end position="125"/>
    </location>
</feature>
<dbReference type="STRING" id="447689.BA195_10625"/>
<evidence type="ECO:0000256" key="1">
    <source>
        <dbReference type="SAM" id="Phobius"/>
    </source>
</evidence>
<keyword evidence="1" id="KW-0472">Membrane</keyword>
<feature type="transmembrane region" description="Helical" evidence="1">
    <location>
        <begin position="49"/>
        <end position="69"/>
    </location>
</feature>
<dbReference type="AlphaFoldDB" id="A0A1B9XYN8"/>